<comment type="caution">
    <text evidence="11">The sequence shown here is derived from an EMBL/GenBank/DDBJ whole genome shotgun (WGS) entry which is preliminary data.</text>
</comment>
<dbReference type="GO" id="GO:0004109">
    <property type="term" value="F:coproporphyrinogen oxidase activity"/>
    <property type="evidence" value="ECO:0007669"/>
    <property type="project" value="InterPro"/>
</dbReference>
<dbReference type="InterPro" id="IPR006638">
    <property type="entry name" value="Elp3/MiaA/NifB-like_rSAM"/>
</dbReference>
<keyword evidence="6 9" id="KW-0411">Iron-sulfur</keyword>
<evidence type="ECO:0000256" key="6">
    <source>
        <dbReference type="ARBA" id="ARBA00023014"/>
    </source>
</evidence>
<dbReference type="EMBL" id="JBBHLL010000054">
    <property type="protein sequence ID" value="KAK7823229.1"/>
    <property type="molecule type" value="Genomic_DNA"/>
</dbReference>
<evidence type="ECO:0000256" key="5">
    <source>
        <dbReference type="ARBA" id="ARBA00023004"/>
    </source>
</evidence>
<evidence type="ECO:0000256" key="4">
    <source>
        <dbReference type="ARBA" id="ARBA00022723"/>
    </source>
</evidence>
<sequence length="502" mass="54827">MVSSRVRIGRWVAAARAAHRRPRVDSLGQPRSPESASTRAALYVHWPYCEKRCSYCNFNKYIPRGVEEGALQNCLVTEARTLLRLSGVQRVESVFFGGGTPSLASPHTVAAVLEAVAQEAHLPADSEVTLEANPTSAPGSRLAAFGAAGVNRLSIGLQSLDDTELQLLGRTHSASDGLQTLAEARRLFPGRVSVDLMLGLPAQKVEPWLQQLQKLLYHCDDHLSLYQLTLERGTSLFAQVQQGTLPAPDPDLAAEMYQEGRTALRDAGFRQYEVSNFARNGALSTHNWTYWQCGQYLGIGPGAHGRFVSRGAGGHTREARIQTLEPDNWMKEVMLCGHGTRKCVPLSKLEVHHAGLSLTPSWIGRLALSQHIALALLVSQHWQRFEPQLTLWDVFGESREVEELRAQGLLLLDHRYVGAEGAKGSLGALTTDIGMGGGLGITRVPQLDAPLFKVAETRKTNSEGGLRCSWEGLAVLDSLLLILLPQLQEAWQHRTPSPVSGG</sequence>
<dbReference type="GO" id="GO:0046872">
    <property type="term" value="F:metal ion binding"/>
    <property type="evidence" value="ECO:0007669"/>
    <property type="project" value="UniProtKB-UniRule"/>
</dbReference>
<evidence type="ECO:0000313" key="11">
    <source>
        <dbReference type="EMBL" id="KAK7823229.1"/>
    </source>
</evidence>
<dbReference type="Gene3D" id="3.20.20.70">
    <property type="entry name" value="Aldolase class I"/>
    <property type="match status" value="1"/>
</dbReference>
<dbReference type="Pfam" id="PF04055">
    <property type="entry name" value="Radical_SAM"/>
    <property type="match status" value="1"/>
</dbReference>
<evidence type="ECO:0000256" key="3">
    <source>
        <dbReference type="ARBA" id="ARBA00022691"/>
    </source>
</evidence>
<keyword evidence="4 9" id="KW-0479">Metal-binding</keyword>
<keyword evidence="9" id="KW-0496">Mitochondrion</keyword>
<dbReference type="CDD" id="cd01335">
    <property type="entry name" value="Radical_SAM"/>
    <property type="match status" value="1"/>
</dbReference>
<keyword evidence="12" id="KW-1185">Reference proteome</keyword>
<keyword evidence="9" id="KW-0809">Transit peptide</keyword>
<gene>
    <name evidence="11" type="ORF">U0070_027436</name>
</gene>
<organism evidence="11 12">
    <name type="scientific">Myodes glareolus</name>
    <name type="common">Bank vole</name>
    <name type="synonym">Clethrionomys glareolus</name>
    <dbReference type="NCBI Taxonomy" id="447135"/>
    <lineage>
        <taxon>Eukaryota</taxon>
        <taxon>Metazoa</taxon>
        <taxon>Chordata</taxon>
        <taxon>Craniata</taxon>
        <taxon>Vertebrata</taxon>
        <taxon>Euteleostomi</taxon>
        <taxon>Mammalia</taxon>
        <taxon>Eutheria</taxon>
        <taxon>Euarchontoglires</taxon>
        <taxon>Glires</taxon>
        <taxon>Rodentia</taxon>
        <taxon>Myomorpha</taxon>
        <taxon>Muroidea</taxon>
        <taxon>Cricetidae</taxon>
        <taxon>Arvicolinae</taxon>
        <taxon>Myodes</taxon>
    </lineage>
</organism>
<protein>
    <recommendedName>
        <fullName evidence="9">Radical S-adenosyl methionine domain-containing protein</fullName>
    </recommendedName>
</protein>
<name>A0AAW0JA56_MYOGA</name>
<dbReference type="InterPro" id="IPR013785">
    <property type="entry name" value="Aldolase_TIM"/>
</dbReference>
<dbReference type="GO" id="GO:0006779">
    <property type="term" value="P:porphyrin-containing compound biosynthetic process"/>
    <property type="evidence" value="ECO:0007669"/>
    <property type="project" value="InterPro"/>
</dbReference>
<evidence type="ECO:0000259" key="10">
    <source>
        <dbReference type="PROSITE" id="PS51918"/>
    </source>
</evidence>
<evidence type="ECO:0000256" key="9">
    <source>
        <dbReference type="RuleBase" id="RU364116"/>
    </source>
</evidence>
<dbReference type="InterPro" id="IPR034505">
    <property type="entry name" value="Coproporphyrinogen-III_oxidase"/>
</dbReference>
<keyword evidence="7 9" id="KW-0143">Chaperone</keyword>
<proteinExistence type="inferred from homology"/>
<comment type="subcellular location">
    <subcellularLocation>
        <location evidence="9">Mitochondrion</location>
    </subcellularLocation>
</comment>
<evidence type="ECO:0000256" key="7">
    <source>
        <dbReference type="ARBA" id="ARBA00023186"/>
    </source>
</evidence>
<dbReference type="SFLD" id="SFLDF00288">
    <property type="entry name" value="HemN-like__clustered_with_nucl"/>
    <property type="match status" value="1"/>
</dbReference>
<comment type="similarity">
    <text evidence="1">Belongs to the anaerobic coproporphyrinogen-III oxidase family. HemW subfamily.</text>
</comment>
<keyword evidence="9" id="KW-0004">4Fe-4S</keyword>
<dbReference type="InterPro" id="IPR058240">
    <property type="entry name" value="rSAM_sf"/>
</dbReference>
<dbReference type="SFLD" id="SFLDF00562">
    <property type="entry name" value="HemN-like__clustered_with_heat"/>
    <property type="match status" value="1"/>
</dbReference>
<dbReference type="InterPro" id="IPR007197">
    <property type="entry name" value="rSAM"/>
</dbReference>
<dbReference type="PANTHER" id="PTHR13932:SF5">
    <property type="entry name" value="RADICAL S-ADENOSYL METHIONINE DOMAIN-CONTAINING PROTEIN 1, MITOCHONDRIAL"/>
    <property type="match status" value="1"/>
</dbReference>
<dbReference type="PANTHER" id="PTHR13932">
    <property type="entry name" value="COPROPORPHYRINIGEN III OXIDASE"/>
    <property type="match status" value="1"/>
</dbReference>
<accession>A0AAW0JA56</accession>
<reference evidence="11 12" key="1">
    <citation type="journal article" date="2023" name="bioRxiv">
        <title>Conserved and derived expression patterns and positive selection on dental genes reveal complex evolutionary context of ever-growing rodent molars.</title>
        <authorList>
            <person name="Calamari Z.T."/>
            <person name="Song A."/>
            <person name="Cohen E."/>
            <person name="Akter M."/>
            <person name="Roy R.D."/>
            <person name="Hallikas O."/>
            <person name="Christensen M.M."/>
            <person name="Li P."/>
            <person name="Marangoni P."/>
            <person name="Jernvall J."/>
            <person name="Klein O.D."/>
        </authorList>
    </citation>
    <scope>NUCLEOTIDE SEQUENCE [LARGE SCALE GENOMIC DNA]</scope>
    <source>
        <strain evidence="11">V071</strain>
    </source>
</reference>
<comment type="function">
    <text evidence="8 9">May be a heme chaperone, appears to bind heme. Homologous bacterial proteins do not have oxygen-independent coproporphyrinogen-III oxidase activity. Binds 1 [4Fe-4S] cluster. The cluster is coordinated with 3 cysteines and an exchangeable S-adenosyl-L-methionine.</text>
</comment>
<keyword evidence="2 9" id="KW-0349">Heme</keyword>
<dbReference type="GO" id="GO:0051539">
    <property type="term" value="F:4 iron, 4 sulfur cluster binding"/>
    <property type="evidence" value="ECO:0007669"/>
    <property type="project" value="UniProtKB-UniRule"/>
</dbReference>
<dbReference type="InterPro" id="IPR004559">
    <property type="entry name" value="HemW-like"/>
</dbReference>
<dbReference type="SUPFAM" id="SSF102114">
    <property type="entry name" value="Radical SAM enzymes"/>
    <property type="match status" value="1"/>
</dbReference>
<feature type="domain" description="Radical SAM core" evidence="10">
    <location>
        <begin position="34"/>
        <end position="270"/>
    </location>
</feature>
<dbReference type="SFLD" id="SFLDG01065">
    <property type="entry name" value="anaerobic_coproporphyrinogen-I"/>
    <property type="match status" value="1"/>
</dbReference>
<keyword evidence="3 9" id="KW-0949">S-adenosyl-L-methionine</keyword>
<dbReference type="AlphaFoldDB" id="A0AAW0JA56"/>
<evidence type="ECO:0000313" key="12">
    <source>
        <dbReference type="Proteomes" id="UP001488838"/>
    </source>
</evidence>
<keyword evidence="5 9" id="KW-0408">Iron</keyword>
<evidence type="ECO:0000256" key="8">
    <source>
        <dbReference type="ARBA" id="ARBA00045130"/>
    </source>
</evidence>
<dbReference type="SMART" id="SM00729">
    <property type="entry name" value="Elp3"/>
    <property type="match status" value="1"/>
</dbReference>
<dbReference type="PROSITE" id="PS51918">
    <property type="entry name" value="RADICAL_SAM"/>
    <property type="match status" value="1"/>
</dbReference>
<dbReference type="Proteomes" id="UP001488838">
    <property type="component" value="Unassembled WGS sequence"/>
</dbReference>
<dbReference type="GO" id="GO:0005739">
    <property type="term" value="C:mitochondrion"/>
    <property type="evidence" value="ECO:0007669"/>
    <property type="project" value="UniProtKB-SubCell"/>
</dbReference>
<dbReference type="NCBIfam" id="TIGR00539">
    <property type="entry name" value="hemN_rel"/>
    <property type="match status" value="1"/>
</dbReference>
<evidence type="ECO:0000256" key="1">
    <source>
        <dbReference type="ARBA" id="ARBA00006100"/>
    </source>
</evidence>
<evidence type="ECO:0000256" key="2">
    <source>
        <dbReference type="ARBA" id="ARBA00022617"/>
    </source>
</evidence>
<dbReference type="SFLD" id="SFLDS00029">
    <property type="entry name" value="Radical_SAM"/>
    <property type="match status" value="1"/>
</dbReference>